<keyword evidence="7 9" id="KW-0862">Zinc</keyword>
<dbReference type="PROSITE" id="PS00518">
    <property type="entry name" value="ZF_RING_1"/>
    <property type="match status" value="1"/>
</dbReference>
<dbReference type="Pfam" id="PF18102">
    <property type="entry name" value="DTC"/>
    <property type="match status" value="1"/>
</dbReference>
<dbReference type="CDD" id="cd09633">
    <property type="entry name" value="Deltex_C"/>
    <property type="match status" value="1"/>
</dbReference>
<dbReference type="Pfam" id="PF00097">
    <property type="entry name" value="zf-C3HC4"/>
    <property type="match status" value="1"/>
</dbReference>
<protein>
    <recommendedName>
        <fullName evidence="9">E3 ubiquitin-protein ligase</fullName>
        <ecNumber evidence="9">2.3.2.27</ecNumber>
    </recommendedName>
</protein>
<keyword evidence="5 9" id="KW-0479">Metal-binding</keyword>
<comment type="subcellular location">
    <subcellularLocation>
        <location evidence="9">Cytoplasm</location>
    </subcellularLocation>
</comment>
<dbReference type="GO" id="GO:0008270">
    <property type="term" value="F:zinc ion binding"/>
    <property type="evidence" value="ECO:0007669"/>
    <property type="project" value="UniProtKB-KW"/>
</dbReference>
<dbReference type="SUPFAM" id="SSF57850">
    <property type="entry name" value="RING/U-box"/>
    <property type="match status" value="1"/>
</dbReference>
<evidence type="ECO:0000256" key="2">
    <source>
        <dbReference type="ARBA" id="ARBA00004906"/>
    </source>
</evidence>
<dbReference type="FunFam" id="3.30.390.130:FF:000001">
    <property type="entry name" value="Probable E3 ubiquitin-protein ligase DTX3"/>
    <property type="match status" value="1"/>
</dbReference>
<evidence type="ECO:0000256" key="9">
    <source>
        <dbReference type="RuleBase" id="RU367105"/>
    </source>
</evidence>
<dbReference type="EMBL" id="JABFDY010000019">
    <property type="protein sequence ID" value="KAF7693026.1"/>
    <property type="molecule type" value="Genomic_DNA"/>
</dbReference>
<gene>
    <name evidence="12" type="ORF">HF521_008342</name>
</gene>
<dbReference type="InterPro" id="IPR039399">
    <property type="entry name" value="Deltex_C_sf"/>
</dbReference>
<dbReference type="EC" id="2.3.2.27" evidence="9"/>
<dbReference type="Gene3D" id="3.30.40.10">
    <property type="entry name" value="Zinc/RING finger domain, C3HC4 (zinc finger)"/>
    <property type="match status" value="1"/>
</dbReference>
<dbReference type="GO" id="GO:0016567">
    <property type="term" value="P:protein ubiquitination"/>
    <property type="evidence" value="ECO:0007669"/>
    <property type="project" value="UniProtKB-UniRule"/>
</dbReference>
<dbReference type="InterPro" id="IPR001841">
    <property type="entry name" value="Znf_RING"/>
</dbReference>
<comment type="similarity">
    <text evidence="3 9">Belongs to the Deltex family.</text>
</comment>
<feature type="region of interest" description="Disordered" evidence="10">
    <location>
        <begin position="136"/>
        <end position="177"/>
    </location>
</feature>
<evidence type="ECO:0000313" key="13">
    <source>
        <dbReference type="Proteomes" id="UP000606274"/>
    </source>
</evidence>
<evidence type="ECO:0000256" key="5">
    <source>
        <dbReference type="ARBA" id="ARBA00022723"/>
    </source>
</evidence>
<feature type="compositionally biased region" description="Low complexity" evidence="10">
    <location>
        <begin position="153"/>
        <end position="165"/>
    </location>
</feature>
<keyword evidence="13" id="KW-1185">Reference proteome</keyword>
<evidence type="ECO:0000256" key="8">
    <source>
        <dbReference type="PROSITE-ProRule" id="PRU00175"/>
    </source>
</evidence>
<feature type="domain" description="RING-type" evidence="11">
    <location>
        <begin position="697"/>
        <end position="736"/>
    </location>
</feature>
<evidence type="ECO:0000256" key="3">
    <source>
        <dbReference type="ARBA" id="ARBA00009413"/>
    </source>
</evidence>
<keyword evidence="4 9" id="KW-0808">Transferase</keyword>
<evidence type="ECO:0000256" key="4">
    <source>
        <dbReference type="ARBA" id="ARBA00022679"/>
    </source>
</evidence>
<keyword evidence="9" id="KW-0963">Cytoplasm</keyword>
<dbReference type="InterPro" id="IPR013083">
    <property type="entry name" value="Znf_RING/FYVE/PHD"/>
</dbReference>
<evidence type="ECO:0000256" key="6">
    <source>
        <dbReference type="ARBA" id="ARBA00022771"/>
    </source>
</evidence>
<dbReference type="InterPro" id="IPR048409">
    <property type="entry name" value="DTX3L_KH-like"/>
</dbReference>
<dbReference type="PROSITE" id="PS50089">
    <property type="entry name" value="ZF_RING_2"/>
    <property type="match status" value="1"/>
</dbReference>
<evidence type="ECO:0000259" key="11">
    <source>
        <dbReference type="PROSITE" id="PS50089"/>
    </source>
</evidence>
<dbReference type="AlphaFoldDB" id="A0A8T0AMI3"/>
<evidence type="ECO:0000256" key="1">
    <source>
        <dbReference type="ARBA" id="ARBA00000900"/>
    </source>
</evidence>
<accession>A0A8T0AMI3</accession>
<dbReference type="InterPro" id="IPR039398">
    <property type="entry name" value="Deltex_fam"/>
</dbReference>
<feature type="compositionally biased region" description="Polar residues" evidence="10">
    <location>
        <begin position="282"/>
        <end position="298"/>
    </location>
</feature>
<comment type="catalytic activity">
    <reaction evidence="1 9">
        <text>S-ubiquitinyl-[E2 ubiquitin-conjugating enzyme]-L-cysteine + [acceptor protein]-L-lysine = [E2 ubiquitin-conjugating enzyme]-L-cysteine + N(6)-ubiquitinyl-[acceptor protein]-L-lysine.</text>
        <dbReference type="EC" id="2.3.2.27"/>
    </reaction>
</comment>
<evidence type="ECO:0000256" key="10">
    <source>
        <dbReference type="SAM" id="MobiDB-lite"/>
    </source>
</evidence>
<dbReference type="Gene3D" id="3.30.390.130">
    <property type="match status" value="1"/>
</dbReference>
<dbReference type="OrthoDB" id="527344at2759"/>
<feature type="region of interest" description="Disordered" evidence="10">
    <location>
        <begin position="277"/>
        <end position="304"/>
    </location>
</feature>
<dbReference type="PANTHER" id="PTHR12622">
    <property type="entry name" value="DELTEX-RELATED"/>
    <property type="match status" value="1"/>
</dbReference>
<dbReference type="InterPro" id="IPR018957">
    <property type="entry name" value="Znf_C3HC4_RING-type"/>
</dbReference>
<feature type="region of interest" description="Disordered" evidence="10">
    <location>
        <begin position="1"/>
        <end position="99"/>
    </location>
</feature>
<evidence type="ECO:0000256" key="7">
    <source>
        <dbReference type="ARBA" id="ARBA00022833"/>
    </source>
</evidence>
<reference evidence="12" key="1">
    <citation type="submission" date="2020-08" db="EMBL/GenBank/DDBJ databases">
        <title>Chromosome-level assembly of Southern catfish (Silurus meridionalis) provides insights into visual adaptation to the nocturnal and benthic lifestyles.</title>
        <authorList>
            <person name="Zhang Y."/>
            <person name="Wang D."/>
            <person name="Peng Z."/>
        </authorList>
    </citation>
    <scope>NUCLEOTIDE SEQUENCE</scope>
    <source>
        <strain evidence="12">SWU-2019-XX</strain>
        <tissue evidence="12">Muscle</tissue>
    </source>
</reference>
<proteinExistence type="inferred from homology"/>
<comment type="pathway">
    <text evidence="2 9">Protein modification; protein ubiquitination.</text>
</comment>
<name>A0A8T0AMI3_SILME</name>
<evidence type="ECO:0000313" key="12">
    <source>
        <dbReference type="EMBL" id="KAF7693026.1"/>
    </source>
</evidence>
<dbReference type="InterPro" id="IPR017907">
    <property type="entry name" value="Znf_RING_CS"/>
</dbReference>
<feature type="compositionally biased region" description="Low complexity" evidence="10">
    <location>
        <begin position="52"/>
        <end position="63"/>
    </location>
</feature>
<organism evidence="12 13">
    <name type="scientific">Silurus meridionalis</name>
    <name type="common">Southern catfish</name>
    <name type="synonym">Silurus soldatovi meridionalis</name>
    <dbReference type="NCBI Taxonomy" id="175797"/>
    <lineage>
        <taxon>Eukaryota</taxon>
        <taxon>Metazoa</taxon>
        <taxon>Chordata</taxon>
        <taxon>Craniata</taxon>
        <taxon>Vertebrata</taxon>
        <taxon>Euteleostomi</taxon>
        <taxon>Actinopterygii</taxon>
        <taxon>Neopterygii</taxon>
        <taxon>Teleostei</taxon>
        <taxon>Ostariophysi</taxon>
        <taxon>Siluriformes</taxon>
        <taxon>Siluridae</taxon>
        <taxon>Silurus</taxon>
    </lineage>
</organism>
<dbReference type="GO" id="GO:0007219">
    <property type="term" value="P:Notch signaling pathway"/>
    <property type="evidence" value="ECO:0007669"/>
    <property type="project" value="InterPro"/>
</dbReference>
<dbReference type="GO" id="GO:0061630">
    <property type="term" value="F:ubiquitin protein ligase activity"/>
    <property type="evidence" value="ECO:0007669"/>
    <property type="project" value="UniProtKB-UniRule"/>
</dbReference>
<dbReference type="GO" id="GO:0005737">
    <property type="term" value="C:cytoplasm"/>
    <property type="evidence" value="ECO:0007669"/>
    <property type="project" value="UniProtKB-SubCell"/>
</dbReference>
<comment type="caution">
    <text evidence="12">The sequence shown here is derived from an EMBL/GenBank/DDBJ whole genome shotgun (WGS) entry which is preliminary data.</text>
</comment>
<dbReference type="SMART" id="SM00184">
    <property type="entry name" value="RING"/>
    <property type="match status" value="1"/>
</dbReference>
<dbReference type="InterPro" id="IPR039396">
    <property type="entry name" value="Deltex_C"/>
</dbReference>
<dbReference type="Proteomes" id="UP000606274">
    <property type="component" value="Unassembled WGS sequence"/>
</dbReference>
<sequence>MAYQRNIHTSDDDPEPMDVDPPITSAANPAVPHDTSVITTQPARVPDQHPDQQSNQHLNQNHNQCHDHHLYQTSPGQNDTQEDGGAAGPGGSDDGFLTDALDLYTSGDQTVSASDTSKVNSLKVTGSIDEEQQKKITNEADVADQQKKGQMRSASASAAASAASSQGPPTNTDKVKPSAPLDVAWILVKVDWAEDLPLKWKHHLRKALQTWCNCETNEKCNIEEFKVIGDGRTAEVGITPSTDFLTALKGIKTASITLKQFQKSATVHFQHIQGPTAEPINEASSPKVTVTPTTATDKNQPEPMKDAGAALNVPGHTEMIEASDALTVPPSQYFYLSQVYNKEMEKIWNEFGVKIRAETHISISAEKPSEKSESDVRNAAQAFISLYHDKANNLKFVNIPQTYMESDVMKHVLQNIPNEEHKIMLNMSANNHLLIGPDEMTSVVAKRLHLEPGVKEATSFSNSKSDKMGIDMNPSGSSSKQNFHTLDMDITDTRAAIEMDEAHQKLLEGTFNKEISEFEKKYGVQFHYEPGQGSIKVSARSRGTHQVNLEAHALRALTHLYQKVVTSAVTCDLKDGAFTEKMSQRFEKICSEHNCIGRTEINGSWKLLGLPKNLVPAIVNIEKLVGHPVLDEKTKKLLRYLLNFRQAGGSQRGQVGMDVMRGAHGTDLRGGTERQDSNKEFREKVKESGKEKEEDYCPICLDTFIEKSKLICGHEFCKECMKQAIKNSGQICPLCKKIFGTLKGNQPQGTMTVQKGFFSLPGFPYCHTIQIDYSIPGGIQTDEHPNPGKSFSGTRRTAYLPDNSEGNHVLNLLQRAFDQRLIFTVGFSRTTGAEDMVIWNDIHHKTNTGGGPQRYGYPDPDYLKRVKEELKAKGIM</sequence>
<keyword evidence="6 8" id="KW-0863">Zinc-finger</keyword>
<dbReference type="Pfam" id="PF21718">
    <property type="entry name" value="KH_DTX3L"/>
    <property type="match status" value="1"/>
</dbReference>